<evidence type="ECO:0000256" key="2">
    <source>
        <dbReference type="SAM" id="Phobius"/>
    </source>
</evidence>
<feature type="compositionally biased region" description="Pro residues" evidence="1">
    <location>
        <begin position="170"/>
        <end position="179"/>
    </location>
</feature>
<evidence type="ECO:0000313" key="3">
    <source>
        <dbReference type="EMBL" id="SEG90631.1"/>
    </source>
</evidence>
<organism evidence="3 6">
    <name type="scientific">Saccharopolyspora kobensis</name>
    <dbReference type="NCBI Taxonomy" id="146035"/>
    <lineage>
        <taxon>Bacteria</taxon>
        <taxon>Bacillati</taxon>
        <taxon>Actinomycetota</taxon>
        <taxon>Actinomycetes</taxon>
        <taxon>Pseudonocardiales</taxon>
        <taxon>Pseudonocardiaceae</taxon>
        <taxon>Saccharopolyspora</taxon>
    </lineage>
</organism>
<name>A0A1H6DZK1_9PSEU</name>
<evidence type="ECO:0000313" key="6">
    <source>
        <dbReference type="Proteomes" id="UP000236729"/>
    </source>
</evidence>
<keyword evidence="2" id="KW-1133">Transmembrane helix</keyword>
<proteinExistence type="predicted"/>
<feature type="region of interest" description="Disordered" evidence="1">
    <location>
        <begin position="161"/>
        <end position="221"/>
    </location>
</feature>
<evidence type="ECO:0000313" key="4">
    <source>
        <dbReference type="EMBL" id="SFD92760.1"/>
    </source>
</evidence>
<keyword evidence="2" id="KW-0472">Membrane</keyword>
<protein>
    <submittedName>
        <fullName evidence="3">Uncharacterized protein</fullName>
    </submittedName>
</protein>
<reference evidence="3" key="2">
    <citation type="submission" date="2016-10" db="EMBL/GenBank/DDBJ databases">
        <authorList>
            <person name="de Groot N.N."/>
        </authorList>
    </citation>
    <scope>NUCLEOTIDE SEQUENCE [LARGE SCALE GENOMIC DNA]</scope>
    <source>
        <strain evidence="3">ATCC 20501</strain>
    </source>
</reference>
<feature type="region of interest" description="Disordered" evidence="1">
    <location>
        <begin position="1"/>
        <end position="25"/>
    </location>
</feature>
<keyword evidence="2" id="KW-0812">Transmembrane</keyword>
<feature type="transmembrane region" description="Helical" evidence="2">
    <location>
        <begin position="110"/>
        <end position="131"/>
    </location>
</feature>
<feature type="compositionally biased region" description="Low complexity" evidence="1">
    <location>
        <begin position="180"/>
        <end position="191"/>
    </location>
</feature>
<evidence type="ECO:0000256" key="1">
    <source>
        <dbReference type="SAM" id="MobiDB-lite"/>
    </source>
</evidence>
<sequence length="384" mass="38960">MSPSGKDASTAGEHPWEKASGVSVNAVAEAADTEMRAAAADTQVMPAVQQSALADPVAATSGKVEAATETTTRAKAETKAETKVTPVVTAKSAKDAKTPARPGNRVSKPVIAAAAVAGLVLLSVPLLVMGLSKDNGPTQVQSVPAAFEDDAQAQSGFVPGVAQEQSNPGQVPPPAPPVGSPNQPQAPAEGGTPPPPPAPGGEPNRVQENPAPPAGPSFTAVTGPGCAAGGFSTPGYYTKGEAGWKTADSGGHAADGCNGSFNSLPMSGDPNKDGDNAAVWRFTTGDVRQGSCQVSVFVPRGGLTRVGGNPSVYTVYRTDQTSNPVGDFRIDQVRQQGGWVDAGRFPVSEGRLTIKLHSRGIDWTNDGPTYARHAAAQIKVACGA</sequence>
<dbReference type="EMBL" id="FNVB01000008">
    <property type="protein sequence ID" value="SEG90631.1"/>
    <property type="molecule type" value="Genomic_DNA"/>
</dbReference>
<keyword evidence="5" id="KW-1185">Reference proteome</keyword>
<dbReference type="EMBL" id="FOME01000007">
    <property type="protein sequence ID" value="SFD92760.1"/>
    <property type="molecule type" value="Genomic_DNA"/>
</dbReference>
<gene>
    <name evidence="3" type="ORF">SAMN02982929_05278</name>
    <name evidence="4" type="ORF">SAMN05216506_107254</name>
</gene>
<dbReference type="AlphaFoldDB" id="A0A1H6DZK1"/>
<dbReference type="Proteomes" id="UP000236729">
    <property type="component" value="Unassembled WGS sequence"/>
</dbReference>
<accession>A0A1I1WI33</accession>
<dbReference type="Proteomes" id="UP000199690">
    <property type="component" value="Unassembled WGS sequence"/>
</dbReference>
<reference evidence="5 6" key="1">
    <citation type="submission" date="2016-10" db="EMBL/GenBank/DDBJ databases">
        <authorList>
            <person name="Varghese N."/>
            <person name="Submissions S."/>
        </authorList>
    </citation>
    <scope>NUCLEOTIDE SEQUENCE [LARGE SCALE GENOMIC DNA]</scope>
    <source>
        <strain evidence="6">ATCC 20501</strain>
        <strain evidence="4 5">CGMCC 4.3529</strain>
    </source>
</reference>
<accession>A0A1H6DZK1</accession>
<evidence type="ECO:0000313" key="5">
    <source>
        <dbReference type="Proteomes" id="UP000199690"/>
    </source>
</evidence>